<dbReference type="InterPro" id="IPR013507">
    <property type="entry name" value="DNA_mismatch_S5_2-like"/>
</dbReference>
<sequence>MNSSDLNISQSGPQAARPVIRQLDEGAINRIAAGEVVERPASAVKELVENAIDAGAHRITIEYADGGKTLIRVTDDGCGMTADDVPLALSRHATSKIDGSDLLNIHTFGFRGEALPSLGAVGRLKITSRAEGHDGVTLSVSGGHTEPLKPAALTKGTVVELRDLFFATPARLKFLRTDRAEAQAISDVIKRLAMAEPFVGFTLRDVSGGGEGRVTFRADPQTGDMFDALHGRLTTVLGKDFAENALAIDAEREGLHLTGYAALPTYSRGSSVQQFLFVNGRPVRDKLLYGALRAAYFDYLSRDRHPAACLFIDVDPHRVDVNVHPAKSEVRFREPAEARSLIVSGLRNALAAAGHRASTTVAQATLGAMRPEAPQAGSQATGGDDAPRIYQMDRRSSGSYITPPRPSGESLQSSYNWQAPPREDMQGFAEMATPSARVEEVSHSPAAEALPLGAARAQVHENYIIAQTETGIVIVDQHAAHERLVYEKLKKLMAENGVASQALLIPEVIELGANDAQMLLDLADDLAGLGLVIEAFGVGAIAVRETPAILGRVDAAAMMADILDELADLGDSQTVQARIEAVLSRVACHGSIRSGRWMRGEEMNALLREMESTPHSGQCNHGRPTYVELKLSDIERLFGRT</sequence>
<dbReference type="InterPro" id="IPR020667">
    <property type="entry name" value="DNA_mismatch_repair_MutL"/>
</dbReference>
<dbReference type="PANTHER" id="PTHR10073:SF12">
    <property type="entry name" value="DNA MISMATCH REPAIR PROTEIN MLH1"/>
    <property type="match status" value="1"/>
</dbReference>
<evidence type="ECO:0000256" key="4">
    <source>
        <dbReference type="ARBA" id="ARBA00023204"/>
    </source>
</evidence>
<dbReference type="GO" id="GO:0032300">
    <property type="term" value="C:mismatch repair complex"/>
    <property type="evidence" value="ECO:0007669"/>
    <property type="project" value="InterPro"/>
</dbReference>
<reference evidence="8 9" key="1">
    <citation type="submission" date="2017-03" db="EMBL/GenBank/DDBJ databases">
        <authorList>
            <person name="Afonso C.L."/>
            <person name="Miller P.J."/>
            <person name="Scott M.A."/>
            <person name="Spackman E."/>
            <person name="Goraichik I."/>
            <person name="Dimitrov K.M."/>
            <person name="Suarez D.L."/>
            <person name="Swayne D.E."/>
        </authorList>
    </citation>
    <scope>NUCLEOTIDE SEQUENCE [LARGE SCALE GENOMIC DNA]</scope>
    <source>
        <strain evidence="8 9">CECT 7971</strain>
    </source>
</reference>
<dbReference type="AlphaFoldDB" id="A0A1Y5TEF9"/>
<evidence type="ECO:0000256" key="1">
    <source>
        <dbReference type="ARBA" id="ARBA00006082"/>
    </source>
</evidence>
<dbReference type="SUPFAM" id="SSF54211">
    <property type="entry name" value="Ribosomal protein S5 domain 2-like"/>
    <property type="match status" value="1"/>
</dbReference>
<evidence type="ECO:0000256" key="2">
    <source>
        <dbReference type="ARBA" id="ARBA00021975"/>
    </source>
</evidence>
<dbReference type="SMART" id="SM00853">
    <property type="entry name" value="MutL_C"/>
    <property type="match status" value="1"/>
</dbReference>
<dbReference type="InterPro" id="IPR014721">
    <property type="entry name" value="Ribsml_uS5_D2-typ_fold_subgr"/>
</dbReference>
<dbReference type="GO" id="GO:0006298">
    <property type="term" value="P:mismatch repair"/>
    <property type="evidence" value="ECO:0007669"/>
    <property type="project" value="UniProtKB-UniRule"/>
</dbReference>
<dbReference type="Pfam" id="PF13589">
    <property type="entry name" value="HATPase_c_3"/>
    <property type="match status" value="1"/>
</dbReference>
<protein>
    <recommendedName>
        <fullName evidence="2 5">DNA mismatch repair protein MutL</fullName>
    </recommendedName>
</protein>
<dbReference type="NCBIfam" id="NF000953">
    <property type="entry name" value="PRK00095.2-4"/>
    <property type="match status" value="1"/>
</dbReference>
<feature type="domain" description="DNA mismatch repair protein S5" evidence="7">
    <location>
        <begin position="233"/>
        <end position="351"/>
    </location>
</feature>
<dbReference type="PANTHER" id="PTHR10073">
    <property type="entry name" value="DNA MISMATCH REPAIR PROTEIN MLH, PMS, MUTL"/>
    <property type="match status" value="1"/>
</dbReference>
<dbReference type="OrthoDB" id="9763467at2"/>
<dbReference type="HAMAP" id="MF_00149">
    <property type="entry name" value="DNA_mis_repair"/>
    <property type="match status" value="1"/>
</dbReference>
<dbReference type="InterPro" id="IPR037198">
    <property type="entry name" value="MutL_C_sf"/>
</dbReference>
<dbReference type="InterPro" id="IPR042120">
    <property type="entry name" value="MutL_C_dimsub"/>
</dbReference>
<dbReference type="InterPro" id="IPR014762">
    <property type="entry name" value="DNA_mismatch_repair_CS"/>
</dbReference>
<keyword evidence="9" id="KW-1185">Reference proteome</keyword>
<dbReference type="Gene3D" id="3.30.230.10">
    <property type="match status" value="1"/>
</dbReference>
<dbReference type="Gene3D" id="3.30.1370.100">
    <property type="entry name" value="MutL, C-terminal domain, regulatory subdomain"/>
    <property type="match status" value="1"/>
</dbReference>
<name>A0A1Y5TEF9_9RHOB</name>
<accession>A0A1Y5TEF9</accession>
<dbReference type="Gene3D" id="3.30.565.10">
    <property type="entry name" value="Histidine kinase-like ATPase, C-terminal domain"/>
    <property type="match status" value="1"/>
</dbReference>
<dbReference type="STRING" id="658057.SAMN04488032_112130"/>
<dbReference type="CDD" id="cd03482">
    <property type="entry name" value="MutL_Trans_MutL"/>
    <property type="match status" value="1"/>
</dbReference>
<dbReference type="InterPro" id="IPR038973">
    <property type="entry name" value="MutL/Mlh/Pms-like"/>
</dbReference>
<dbReference type="GO" id="GO:0030983">
    <property type="term" value="F:mismatched DNA binding"/>
    <property type="evidence" value="ECO:0007669"/>
    <property type="project" value="InterPro"/>
</dbReference>
<comment type="similarity">
    <text evidence="1 5">Belongs to the DNA mismatch repair MutL/HexB family.</text>
</comment>
<dbReference type="InterPro" id="IPR002099">
    <property type="entry name" value="MutL/Mlh/PMS"/>
</dbReference>
<dbReference type="CDD" id="cd16926">
    <property type="entry name" value="HATPase_MutL-MLH-PMS-like"/>
    <property type="match status" value="1"/>
</dbReference>
<dbReference type="Pfam" id="PF08676">
    <property type="entry name" value="MutL_C"/>
    <property type="match status" value="1"/>
</dbReference>
<dbReference type="GO" id="GO:0005524">
    <property type="term" value="F:ATP binding"/>
    <property type="evidence" value="ECO:0007669"/>
    <property type="project" value="InterPro"/>
</dbReference>
<dbReference type="InterPro" id="IPR020568">
    <property type="entry name" value="Ribosomal_Su5_D2-typ_SF"/>
</dbReference>
<evidence type="ECO:0000313" key="9">
    <source>
        <dbReference type="Proteomes" id="UP000193307"/>
    </source>
</evidence>
<dbReference type="InterPro" id="IPR036890">
    <property type="entry name" value="HATPase_C_sf"/>
</dbReference>
<dbReference type="InterPro" id="IPR042121">
    <property type="entry name" value="MutL_C_regsub"/>
</dbReference>
<dbReference type="FunFam" id="3.30.565.10:FF:000003">
    <property type="entry name" value="DNA mismatch repair endonuclease MutL"/>
    <property type="match status" value="1"/>
</dbReference>
<evidence type="ECO:0000259" key="7">
    <source>
        <dbReference type="SMART" id="SM01340"/>
    </source>
</evidence>
<dbReference type="Gene3D" id="3.30.1540.20">
    <property type="entry name" value="MutL, C-terminal domain, dimerisation subdomain"/>
    <property type="match status" value="1"/>
</dbReference>
<dbReference type="SUPFAM" id="SSF55874">
    <property type="entry name" value="ATPase domain of HSP90 chaperone/DNA topoisomerase II/histidine kinase"/>
    <property type="match status" value="1"/>
</dbReference>
<dbReference type="EMBL" id="FWFW01000012">
    <property type="protein sequence ID" value="SLN62207.1"/>
    <property type="molecule type" value="Genomic_DNA"/>
</dbReference>
<feature type="domain" description="MutL C-terminal dimerisation" evidence="6">
    <location>
        <begin position="455"/>
        <end position="598"/>
    </location>
</feature>
<evidence type="ECO:0000256" key="5">
    <source>
        <dbReference type="HAMAP-Rule" id="MF_00149"/>
    </source>
</evidence>
<dbReference type="SMART" id="SM01340">
    <property type="entry name" value="DNA_mis_repair"/>
    <property type="match status" value="1"/>
</dbReference>
<keyword evidence="4 5" id="KW-0234">DNA repair</keyword>
<comment type="function">
    <text evidence="5">This protein is involved in the repair of mismatches in DNA. It is required for dam-dependent methyl-directed DNA mismatch repair. May act as a 'molecular matchmaker', a protein that promotes the formation of a stable complex between two or more DNA-binding proteins in an ATP-dependent manner without itself being part of a final effector complex.</text>
</comment>
<dbReference type="NCBIfam" id="TIGR00585">
    <property type="entry name" value="mutl"/>
    <property type="match status" value="1"/>
</dbReference>
<dbReference type="InterPro" id="IPR014790">
    <property type="entry name" value="MutL_C"/>
</dbReference>
<organism evidence="8 9">
    <name type="scientific">Pacificibacter marinus</name>
    <dbReference type="NCBI Taxonomy" id="658057"/>
    <lineage>
        <taxon>Bacteria</taxon>
        <taxon>Pseudomonadati</taxon>
        <taxon>Pseudomonadota</taxon>
        <taxon>Alphaproteobacteria</taxon>
        <taxon>Rhodobacterales</taxon>
        <taxon>Roseobacteraceae</taxon>
        <taxon>Pacificibacter</taxon>
    </lineage>
</organism>
<evidence type="ECO:0000259" key="6">
    <source>
        <dbReference type="SMART" id="SM00853"/>
    </source>
</evidence>
<proteinExistence type="inferred from homology"/>
<dbReference type="SUPFAM" id="SSF118116">
    <property type="entry name" value="DNA mismatch repair protein MutL"/>
    <property type="match status" value="1"/>
</dbReference>
<dbReference type="Pfam" id="PF01119">
    <property type="entry name" value="DNA_mis_repair"/>
    <property type="match status" value="1"/>
</dbReference>
<dbReference type="PROSITE" id="PS00058">
    <property type="entry name" value="DNA_MISMATCH_REPAIR_1"/>
    <property type="match status" value="1"/>
</dbReference>
<keyword evidence="3 5" id="KW-0227">DNA damage</keyword>
<dbReference type="GO" id="GO:0016887">
    <property type="term" value="F:ATP hydrolysis activity"/>
    <property type="evidence" value="ECO:0007669"/>
    <property type="project" value="InterPro"/>
</dbReference>
<evidence type="ECO:0000256" key="3">
    <source>
        <dbReference type="ARBA" id="ARBA00022763"/>
    </source>
</evidence>
<dbReference type="Proteomes" id="UP000193307">
    <property type="component" value="Unassembled WGS sequence"/>
</dbReference>
<dbReference type="RefSeq" id="WP_085850308.1">
    <property type="nucleotide sequence ID" value="NZ_FNZV01000012.1"/>
</dbReference>
<evidence type="ECO:0000313" key="8">
    <source>
        <dbReference type="EMBL" id="SLN62207.1"/>
    </source>
</evidence>
<gene>
    <name evidence="5 8" type="primary">mutL</name>
    <name evidence="8" type="ORF">PAM7971_03222</name>
</gene>
<dbReference type="GO" id="GO:0140664">
    <property type="term" value="F:ATP-dependent DNA damage sensor activity"/>
    <property type="evidence" value="ECO:0007669"/>
    <property type="project" value="InterPro"/>
</dbReference>